<keyword evidence="4" id="KW-0249">Electron transport</keyword>
<dbReference type="PANTHER" id="PTHR37823">
    <property type="entry name" value="CYTOCHROME C-553-LIKE"/>
    <property type="match status" value="1"/>
</dbReference>
<keyword evidence="7" id="KW-0812">Transmembrane</keyword>
<name>A0A4D7JH66_9BACT</name>
<evidence type="ECO:0000256" key="4">
    <source>
        <dbReference type="ARBA" id="ARBA00022982"/>
    </source>
</evidence>
<accession>A0A4D7JH66</accession>
<dbReference type="EMBL" id="CP028923">
    <property type="protein sequence ID" value="QCK15429.1"/>
    <property type="molecule type" value="Genomic_DNA"/>
</dbReference>
<dbReference type="Proteomes" id="UP000298616">
    <property type="component" value="Chromosome"/>
</dbReference>
<evidence type="ECO:0000259" key="8">
    <source>
        <dbReference type="PROSITE" id="PS51007"/>
    </source>
</evidence>
<dbReference type="InterPro" id="IPR009056">
    <property type="entry name" value="Cyt_c-like_dom"/>
</dbReference>
<keyword evidence="7" id="KW-0472">Membrane</keyword>
<keyword evidence="10" id="KW-1185">Reference proteome</keyword>
<evidence type="ECO:0000256" key="5">
    <source>
        <dbReference type="ARBA" id="ARBA00023004"/>
    </source>
</evidence>
<keyword evidence="3 6" id="KW-0479">Metal-binding</keyword>
<evidence type="ECO:0000313" key="10">
    <source>
        <dbReference type="Proteomes" id="UP000298616"/>
    </source>
</evidence>
<feature type="transmembrane region" description="Helical" evidence="7">
    <location>
        <begin position="12"/>
        <end position="34"/>
    </location>
</feature>
<sequence>MNIEKTIGKLALVLSLLVFGLSIFFILVSLMNFYPEFLSDNNREVSFIENKTIEKHLPSGRKGKEIKYGYLLISQSPGYMGSQTSSEDLRYTGNNLSCTSCHLDNGTKPGAASWVGVTKRYPKFRGRENKVSTLEDRVNGCMERSMDGKPLPKDSPQMEAIISYMEWLSEGATEQIVQKHAGFTNIEIPSFRADTLIGETIYEKECALCHGSDGEGIKIDNKNKVYQYPPLWGYDTYNNGAGMHRVLTAAAFIKGNMPFGQATVEKPKLSDEEAIHVAAYINKFKRPIKSNSQKDFPDRKLKPISTPYGPWEDEFDSIQHKYGPFKPIADYYYQQYGLKKKK</sequence>
<evidence type="ECO:0000256" key="6">
    <source>
        <dbReference type="PROSITE-ProRule" id="PRU00433"/>
    </source>
</evidence>
<dbReference type="SUPFAM" id="SSF46626">
    <property type="entry name" value="Cytochrome c"/>
    <property type="match status" value="2"/>
</dbReference>
<protein>
    <submittedName>
        <fullName evidence="9">Cytochrome C</fullName>
    </submittedName>
</protein>
<dbReference type="InterPro" id="IPR036909">
    <property type="entry name" value="Cyt_c-like_dom_sf"/>
</dbReference>
<proteinExistence type="predicted"/>
<dbReference type="PANTHER" id="PTHR37823:SF1">
    <property type="entry name" value="CYTOCHROME C-553-LIKE"/>
    <property type="match status" value="1"/>
</dbReference>
<dbReference type="Gene3D" id="1.10.760.10">
    <property type="entry name" value="Cytochrome c-like domain"/>
    <property type="match status" value="2"/>
</dbReference>
<evidence type="ECO:0000256" key="7">
    <source>
        <dbReference type="SAM" id="Phobius"/>
    </source>
</evidence>
<dbReference type="OrthoDB" id="9779283at2"/>
<gene>
    <name evidence="9" type="ORF">DCC35_12075</name>
</gene>
<evidence type="ECO:0000313" key="9">
    <source>
        <dbReference type="EMBL" id="QCK15429.1"/>
    </source>
</evidence>
<dbReference type="GO" id="GO:0020037">
    <property type="term" value="F:heme binding"/>
    <property type="evidence" value="ECO:0007669"/>
    <property type="project" value="InterPro"/>
</dbReference>
<keyword evidence="1" id="KW-0813">Transport</keyword>
<evidence type="ECO:0000256" key="3">
    <source>
        <dbReference type="ARBA" id="ARBA00022723"/>
    </source>
</evidence>
<feature type="domain" description="Cytochrome c" evidence="8">
    <location>
        <begin position="193"/>
        <end position="285"/>
    </location>
</feature>
<evidence type="ECO:0000256" key="1">
    <source>
        <dbReference type="ARBA" id="ARBA00022448"/>
    </source>
</evidence>
<dbReference type="GO" id="GO:0009055">
    <property type="term" value="F:electron transfer activity"/>
    <property type="evidence" value="ECO:0007669"/>
    <property type="project" value="InterPro"/>
</dbReference>
<dbReference type="InterPro" id="IPR051811">
    <property type="entry name" value="Cytochrome_c550/c551-like"/>
</dbReference>
<keyword evidence="7" id="KW-1133">Transmembrane helix</keyword>
<dbReference type="Pfam" id="PF21342">
    <property type="entry name" value="SoxA-TsdA_cyt-c"/>
    <property type="match status" value="1"/>
</dbReference>
<evidence type="ECO:0000256" key="2">
    <source>
        <dbReference type="ARBA" id="ARBA00022617"/>
    </source>
</evidence>
<dbReference type="AlphaFoldDB" id="A0A4D7JH66"/>
<dbReference type="GO" id="GO:0046872">
    <property type="term" value="F:metal ion binding"/>
    <property type="evidence" value="ECO:0007669"/>
    <property type="project" value="UniProtKB-KW"/>
</dbReference>
<keyword evidence="2 6" id="KW-0349">Heme</keyword>
<dbReference type="PROSITE" id="PS51007">
    <property type="entry name" value="CYTC"/>
    <property type="match status" value="1"/>
</dbReference>
<keyword evidence="5 6" id="KW-0408">Iron</keyword>
<dbReference type="Pfam" id="PF00034">
    <property type="entry name" value="Cytochrom_C"/>
    <property type="match status" value="1"/>
</dbReference>
<reference evidence="9 10" key="1">
    <citation type="submission" date="2018-04" db="EMBL/GenBank/DDBJ databases">
        <title>Complete genome uncultured novel isolate.</title>
        <authorList>
            <person name="Merlino G."/>
        </authorList>
    </citation>
    <scope>NUCLEOTIDE SEQUENCE [LARGE SCALE GENOMIC DNA]</scope>
    <source>
        <strain evidence="10">R1DC9</strain>
    </source>
</reference>
<dbReference type="KEGG" id="fpf:DCC35_12075"/>
<organism evidence="9 10">
    <name type="scientific">Mangrovivirga cuniculi</name>
    <dbReference type="NCBI Taxonomy" id="2715131"/>
    <lineage>
        <taxon>Bacteria</taxon>
        <taxon>Pseudomonadati</taxon>
        <taxon>Bacteroidota</taxon>
        <taxon>Cytophagia</taxon>
        <taxon>Cytophagales</taxon>
        <taxon>Mangrovivirgaceae</taxon>
        <taxon>Mangrovivirga</taxon>
    </lineage>
</organism>